<evidence type="ECO:0000256" key="16">
    <source>
        <dbReference type="HAMAP-Rule" id="MF_00098"/>
    </source>
</evidence>
<dbReference type="SUPFAM" id="SSF47323">
    <property type="entry name" value="Anticodon-binding domain of a subclass of class I aminoacyl-tRNA synthetases"/>
    <property type="match status" value="1"/>
</dbReference>
<evidence type="ECO:0000256" key="9">
    <source>
        <dbReference type="ARBA" id="ARBA00022741"/>
    </source>
</evidence>
<sequence length="696" mass="79128">MEKKQYTVTAALPYANGPLHLGHVAGVYLPADIFVRFLRHKEHDVAFISGSDEHGAAITLRAKKEGITPQEIVDKYHRIIGDAFNKFDIQFDIFDRTTTETHKKTAQDFFKVLNDKGAFTQKTTEQYFDEEHEQFLADRYIFGECPKCGHADAYGDQCEKCGSALSPTDLINPVSTLSGKTPILKETSHWFLPMERHEDWLREWVKEGKLDGVEQHDPKKWRNQVNGQCLSWIDGGLHPRAMTRDLDWGIPVPVEGADGKVLYVWLDAPIGYISATKDWAKANNKDWKDYWTGDRKLVHFIGKDNIVFHAIIFPILLKEHGEFILPDNVPASEFLNLEGAKFSTSRNWAVWLHEYLERHPDKVDELKYTLTSIAPESKDSEFTWLDFQSRVNNELADVLGNFVNRALVLNNKYYDGAVPALGELTAEDQKVIDAIKEIPAKVEELLYNYKIREAQSEVMGLARIGNRYLAETEPWKVVKTDPKRVETIMHIALQITANLAILFDPFIPATSAKIRNFLNMETFNWSQAGSIDLLPVGTITNKPSILFQKIDDEFVENEKAILIASQKENESEKETEVEEVEKPTAPQKEDIVFDDFLKMDIRVGKILSAKKVKKADKLLELLVDTGLDQRTIVSGIAEQFEIDEIVGKKVSVLMNLPPRKLRGVVSNGMILMAEDKKGNLNFIAPREDMEVGAEIR</sequence>
<evidence type="ECO:0000256" key="2">
    <source>
        <dbReference type="ARBA" id="ARBA00004496"/>
    </source>
</evidence>
<comment type="similarity">
    <text evidence="3 16">Belongs to the class-I aminoacyl-tRNA synthetase family. MetG type 1 subfamily.</text>
</comment>
<dbReference type="PRINTS" id="PR01041">
    <property type="entry name" value="TRNASYNTHMET"/>
</dbReference>
<protein>
    <recommendedName>
        <fullName evidence="16">Methionine--tRNA ligase</fullName>
        <ecNumber evidence="16">6.1.1.10</ecNumber>
    </recommendedName>
    <alternativeName>
        <fullName evidence="16">Methionyl-tRNA synthetase</fullName>
        <shortName evidence="16">MetRS</shortName>
    </alternativeName>
</protein>
<evidence type="ECO:0000256" key="10">
    <source>
        <dbReference type="ARBA" id="ARBA00022833"/>
    </source>
</evidence>
<dbReference type="EC" id="6.1.1.10" evidence="16"/>
<dbReference type="Pfam" id="PF09334">
    <property type="entry name" value="tRNA-synt_1g"/>
    <property type="match status" value="1"/>
</dbReference>
<evidence type="ECO:0000256" key="13">
    <source>
        <dbReference type="ARBA" id="ARBA00022917"/>
    </source>
</evidence>
<dbReference type="GO" id="GO:0006431">
    <property type="term" value="P:methionyl-tRNA aminoacylation"/>
    <property type="evidence" value="ECO:0007669"/>
    <property type="project" value="UniProtKB-UniRule"/>
</dbReference>
<dbReference type="InterPro" id="IPR041872">
    <property type="entry name" value="Anticodon_Met"/>
</dbReference>
<dbReference type="SUPFAM" id="SSF57770">
    <property type="entry name" value="Methionyl-tRNA synthetase (MetRS), Zn-domain"/>
    <property type="match status" value="1"/>
</dbReference>
<dbReference type="NCBIfam" id="TIGR00398">
    <property type="entry name" value="metG"/>
    <property type="match status" value="1"/>
</dbReference>
<reference evidence="18 19" key="1">
    <citation type="submission" date="2018-05" db="EMBL/GenBank/DDBJ databases">
        <title>Brumimicrobium oceani sp. nov., isolated from coastal sediment.</title>
        <authorList>
            <person name="Kou Y."/>
        </authorList>
    </citation>
    <scope>NUCLEOTIDE SEQUENCE [LARGE SCALE GENOMIC DNA]</scope>
    <source>
        <strain evidence="18 19">C305</strain>
    </source>
</reference>
<dbReference type="NCBIfam" id="NF001100">
    <property type="entry name" value="PRK00133.1"/>
    <property type="match status" value="1"/>
</dbReference>
<proteinExistence type="inferred from homology"/>
<dbReference type="CDD" id="cd00814">
    <property type="entry name" value="MetRS_core"/>
    <property type="match status" value="1"/>
</dbReference>
<dbReference type="InterPro" id="IPR015413">
    <property type="entry name" value="Methionyl/Leucyl_tRNA_Synth"/>
</dbReference>
<keyword evidence="14 16" id="KW-0030">Aminoacyl-tRNA synthetase</keyword>
<feature type="domain" description="TRNA-binding" evidence="17">
    <location>
        <begin position="595"/>
        <end position="696"/>
    </location>
</feature>
<evidence type="ECO:0000259" key="17">
    <source>
        <dbReference type="PROSITE" id="PS50886"/>
    </source>
</evidence>
<dbReference type="GO" id="GO:0046872">
    <property type="term" value="F:metal ion binding"/>
    <property type="evidence" value="ECO:0007669"/>
    <property type="project" value="UniProtKB-KW"/>
</dbReference>
<dbReference type="PROSITE" id="PS00178">
    <property type="entry name" value="AA_TRNA_LIGASE_I"/>
    <property type="match status" value="1"/>
</dbReference>
<feature type="binding site" evidence="16">
    <location>
        <position position="148"/>
    </location>
    <ligand>
        <name>Zn(2+)</name>
        <dbReference type="ChEBI" id="CHEBI:29105"/>
    </ligand>
</feature>
<dbReference type="Gene3D" id="3.40.50.620">
    <property type="entry name" value="HUPs"/>
    <property type="match status" value="1"/>
</dbReference>
<evidence type="ECO:0000256" key="7">
    <source>
        <dbReference type="ARBA" id="ARBA00022598"/>
    </source>
</evidence>
<reference evidence="18 19" key="2">
    <citation type="submission" date="2018-05" db="EMBL/GenBank/DDBJ databases">
        <authorList>
            <person name="Lanie J.A."/>
            <person name="Ng W.-L."/>
            <person name="Kazmierczak K.M."/>
            <person name="Andrzejewski T.M."/>
            <person name="Davidsen T.M."/>
            <person name="Wayne K.J."/>
            <person name="Tettelin H."/>
            <person name="Glass J.I."/>
            <person name="Rusch D."/>
            <person name="Podicherti R."/>
            <person name="Tsui H.-C.T."/>
            <person name="Winkler M.E."/>
        </authorList>
    </citation>
    <scope>NUCLEOTIDE SEQUENCE [LARGE SCALE GENOMIC DNA]</scope>
    <source>
        <strain evidence="18 19">C305</strain>
    </source>
</reference>
<dbReference type="PROSITE" id="PS50886">
    <property type="entry name" value="TRBD"/>
    <property type="match status" value="1"/>
</dbReference>
<evidence type="ECO:0000256" key="5">
    <source>
        <dbReference type="ARBA" id="ARBA00022490"/>
    </source>
</evidence>
<keyword evidence="6 16" id="KW-0820">tRNA-binding</keyword>
<comment type="cofactor">
    <cofactor evidence="16">
        <name>Zn(2+)</name>
        <dbReference type="ChEBI" id="CHEBI:29105"/>
    </cofactor>
    <text evidence="16">Binds 1 zinc ion per subunit.</text>
</comment>
<dbReference type="PANTHER" id="PTHR45765:SF1">
    <property type="entry name" value="METHIONINE--TRNA LIGASE, CYTOPLASMIC"/>
    <property type="match status" value="1"/>
</dbReference>
<dbReference type="InterPro" id="IPR023458">
    <property type="entry name" value="Met-tRNA_ligase_1"/>
</dbReference>
<dbReference type="CDD" id="cd02800">
    <property type="entry name" value="tRNA_bind_EcMetRS_like"/>
    <property type="match status" value="1"/>
</dbReference>
<dbReference type="GO" id="GO:0000049">
    <property type="term" value="F:tRNA binding"/>
    <property type="evidence" value="ECO:0007669"/>
    <property type="project" value="UniProtKB-UniRule"/>
</dbReference>
<evidence type="ECO:0000313" key="18">
    <source>
        <dbReference type="EMBL" id="PWH85342.1"/>
    </source>
</evidence>
<gene>
    <name evidence="16" type="primary">metG</name>
    <name evidence="18" type="ORF">DIT68_10420</name>
</gene>
<dbReference type="InterPro" id="IPR004495">
    <property type="entry name" value="Met-tRNA-synth_bsu_C"/>
</dbReference>
<dbReference type="FunFam" id="2.40.50.140:FF:000042">
    <property type="entry name" value="Methionine--tRNA ligase"/>
    <property type="match status" value="1"/>
</dbReference>
<evidence type="ECO:0000256" key="8">
    <source>
        <dbReference type="ARBA" id="ARBA00022723"/>
    </source>
</evidence>
<dbReference type="InterPro" id="IPR014729">
    <property type="entry name" value="Rossmann-like_a/b/a_fold"/>
</dbReference>
<comment type="subunit">
    <text evidence="4 16">Homodimer.</text>
</comment>
<dbReference type="FunFam" id="2.20.28.20:FF:000001">
    <property type="entry name" value="Methionine--tRNA ligase"/>
    <property type="match status" value="1"/>
</dbReference>
<evidence type="ECO:0000256" key="11">
    <source>
        <dbReference type="ARBA" id="ARBA00022840"/>
    </source>
</evidence>
<feature type="binding site" evidence="16">
    <location>
        <position position="161"/>
    </location>
    <ligand>
        <name>Zn(2+)</name>
        <dbReference type="ChEBI" id="CHEBI:29105"/>
    </ligand>
</feature>
<organism evidence="18 19">
    <name type="scientific">Brumimicrobium oceani</name>
    <dbReference type="NCBI Taxonomy" id="2100725"/>
    <lineage>
        <taxon>Bacteria</taxon>
        <taxon>Pseudomonadati</taxon>
        <taxon>Bacteroidota</taxon>
        <taxon>Flavobacteriia</taxon>
        <taxon>Flavobacteriales</taxon>
        <taxon>Crocinitomicaceae</taxon>
        <taxon>Brumimicrobium</taxon>
    </lineage>
</organism>
<dbReference type="CDD" id="cd07957">
    <property type="entry name" value="Anticodon_Ia_Met"/>
    <property type="match status" value="1"/>
</dbReference>
<dbReference type="InterPro" id="IPR029038">
    <property type="entry name" value="MetRS_Zn"/>
</dbReference>
<dbReference type="HAMAP" id="MF_00098">
    <property type="entry name" value="Met_tRNA_synth_type1"/>
    <property type="match status" value="1"/>
</dbReference>
<dbReference type="GO" id="GO:0005524">
    <property type="term" value="F:ATP binding"/>
    <property type="evidence" value="ECO:0007669"/>
    <property type="project" value="UniProtKB-UniRule"/>
</dbReference>
<keyword evidence="12 16" id="KW-0694">RNA-binding</keyword>
<keyword evidence="10 16" id="KW-0862">Zinc</keyword>
<dbReference type="PANTHER" id="PTHR45765">
    <property type="entry name" value="METHIONINE--TRNA LIGASE"/>
    <property type="match status" value="1"/>
</dbReference>
<feature type="short sequence motif" description="'HIGH' region" evidence="16">
    <location>
        <begin position="13"/>
        <end position="23"/>
    </location>
</feature>
<dbReference type="SUPFAM" id="SSF52374">
    <property type="entry name" value="Nucleotidylyl transferase"/>
    <property type="match status" value="1"/>
</dbReference>
<evidence type="ECO:0000256" key="12">
    <source>
        <dbReference type="ARBA" id="ARBA00022884"/>
    </source>
</evidence>
<dbReference type="Pfam" id="PF19303">
    <property type="entry name" value="Anticodon_3"/>
    <property type="match status" value="1"/>
</dbReference>
<dbReference type="InterPro" id="IPR033911">
    <property type="entry name" value="MetRS_core"/>
</dbReference>
<evidence type="ECO:0000256" key="15">
    <source>
        <dbReference type="ARBA" id="ARBA00047364"/>
    </source>
</evidence>
<dbReference type="Pfam" id="PF01588">
    <property type="entry name" value="tRNA_bind"/>
    <property type="match status" value="1"/>
</dbReference>
<dbReference type="GO" id="GO:0005829">
    <property type="term" value="C:cytosol"/>
    <property type="evidence" value="ECO:0007669"/>
    <property type="project" value="TreeGrafter"/>
</dbReference>
<dbReference type="InterPro" id="IPR009080">
    <property type="entry name" value="tRNAsynth_Ia_anticodon-bd"/>
</dbReference>
<keyword evidence="11 16" id="KW-0067">ATP-binding</keyword>
<comment type="caution">
    <text evidence="18">The sequence shown here is derived from an EMBL/GenBank/DDBJ whole genome shotgun (WGS) entry which is preliminary data.</text>
</comment>
<accession>A0A2U2XC29</accession>
<dbReference type="InterPro" id="IPR001412">
    <property type="entry name" value="aa-tRNA-synth_I_CS"/>
</dbReference>
<dbReference type="InterPro" id="IPR014758">
    <property type="entry name" value="Met-tRNA_synth"/>
</dbReference>
<keyword evidence="19" id="KW-1185">Reference proteome</keyword>
<comment type="catalytic activity">
    <reaction evidence="15 16">
        <text>tRNA(Met) + L-methionine + ATP = L-methionyl-tRNA(Met) + AMP + diphosphate</text>
        <dbReference type="Rhea" id="RHEA:13481"/>
        <dbReference type="Rhea" id="RHEA-COMP:9667"/>
        <dbReference type="Rhea" id="RHEA-COMP:9698"/>
        <dbReference type="ChEBI" id="CHEBI:30616"/>
        <dbReference type="ChEBI" id="CHEBI:33019"/>
        <dbReference type="ChEBI" id="CHEBI:57844"/>
        <dbReference type="ChEBI" id="CHEBI:78442"/>
        <dbReference type="ChEBI" id="CHEBI:78530"/>
        <dbReference type="ChEBI" id="CHEBI:456215"/>
        <dbReference type="EC" id="6.1.1.10"/>
    </reaction>
</comment>
<evidence type="ECO:0000256" key="6">
    <source>
        <dbReference type="ARBA" id="ARBA00022555"/>
    </source>
</evidence>
<dbReference type="Gene3D" id="2.20.28.20">
    <property type="entry name" value="Methionyl-tRNA synthetase, Zn-domain"/>
    <property type="match status" value="1"/>
</dbReference>
<name>A0A2U2XC29_9FLAO</name>
<feature type="binding site" evidence="16">
    <location>
        <position position="158"/>
    </location>
    <ligand>
        <name>Zn(2+)</name>
        <dbReference type="ChEBI" id="CHEBI:29105"/>
    </ligand>
</feature>
<dbReference type="InterPro" id="IPR002547">
    <property type="entry name" value="tRNA-bd_dom"/>
</dbReference>
<feature type="binding site" evidence="16">
    <location>
        <position position="145"/>
    </location>
    <ligand>
        <name>Zn(2+)</name>
        <dbReference type="ChEBI" id="CHEBI:29105"/>
    </ligand>
</feature>
<dbReference type="InterPro" id="IPR012340">
    <property type="entry name" value="NA-bd_OB-fold"/>
</dbReference>
<dbReference type="AlphaFoldDB" id="A0A2U2XC29"/>
<keyword evidence="7 16" id="KW-0436">Ligase</keyword>
<comment type="function">
    <text evidence="1 16">Is required not only for elongation of protein synthesis but also for the initiation of all mRNA translation through initiator tRNA(fMet) aminoacylation.</text>
</comment>
<keyword evidence="13 16" id="KW-0648">Protein biosynthesis</keyword>
<keyword evidence="8 16" id="KW-0479">Metal-binding</keyword>
<keyword evidence="5 16" id="KW-0963">Cytoplasm</keyword>
<keyword evidence="9 16" id="KW-0547">Nucleotide-binding</keyword>
<dbReference type="EMBL" id="QFRJ01000007">
    <property type="protein sequence ID" value="PWH85342.1"/>
    <property type="molecule type" value="Genomic_DNA"/>
</dbReference>
<evidence type="ECO:0000313" key="19">
    <source>
        <dbReference type="Proteomes" id="UP000245370"/>
    </source>
</evidence>
<evidence type="ECO:0000256" key="14">
    <source>
        <dbReference type="ARBA" id="ARBA00023146"/>
    </source>
</evidence>
<dbReference type="NCBIfam" id="TIGR00399">
    <property type="entry name" value="metG_C_term"/>
    <property type="match status" value="1"/>
</dbReference>
<evidence type="ECO:0000256" key="4">
    <source>
        <dbReference type="ARBA" id="ARBA00011738"/>
    </source>
</evidence>
<dbReference type="Gene3D" id="1.10.730.10">
    <property type="entry name" value="Isoleucyl-tRNA Synthetase, Domain 1"/>
    <property type="match status" value="1"/>
</dbReference>
<feature type="binding site" evidence="16">
    <location>
        <position position="344"/>
    </location>
    <ligand>
        <name>ATP</name>
        <dbReference type="ChEBI" id="CHEBI:30616"/>
    </ligand>
</feature>
<dbReference type="OrthoDB" id="9810191at2"/>
<evidence type="ECO:0000256" key="3">
    <source>
        <dbReference type="ARBA" id="ARBA00008258"/>
    </source>
</evidence>
<dbReference type="Gene3D" id="2.40.50.140">
    <property type="entry name" value="Nucleic acid-binding proteins"/>
    <property type="match status" value="1"/>
</dbReference>
<dbReference type="SUPFAM" id="SSF50249">
    <property type="entry name" value="Nucleic acid-binding proteins"/>
    <property type="match status" value="1"/>
</dbReference>
<comment type="subcellular location">
    <subcellularLocation>
        <location evidence="2 16">Cytoplasm</location>
    </subcellularLocation>
</comment>
<dbReference type="Proteomes" id="UP000245370">
    <property type="component" value="Unassembled WGS sequence"/>
</dbReference>
<dbReference type="GO" id="GO:0004825">
    <property type="term" value="F:methionine-tRNA ligase activity"/>
    <property type="evidence" value="ECO:0007669"/>
    <property type="project" value="UniProtKB-UniRule"/>
</dbReference>
<evidence type="ECO:0000256" key="1">
    <source>
        <dbReference type="ARBA" id="ARBA00003314"/>
    </source>
</evidence>
<feature type="short sequence motif" description="'KMSKS' region" evidence="16">
    <location>
        <begin position="341"/>
        <end position="345"/>
    </location>
</feature>